<dbReference type="EnsemblMetazoa" id="XM_019901896.1">
    <property type="protein sequence ID" value="XP_019757455.1"/>
    <property type="gene ID" value="LOC109535877"/>
</dbReference>
<keyword evidence="3 9" id="KW-0853">WD repeat</keyword>
<dbReference type="PROSITE" id="PS50082">
    <property type="entry name" value="WD_REPEATS_2"/>
    <property type="match status" value="3"/>
</dbReference>
<evidence type="ECO:0000256" key="5">
    <source>
        <dbReference type="ARBA" id="ARBA00022853"/>
    </source>
</evidence>
<dbReference type="PROSITE" id="PS50294">
    <property type="entry name" value="WD_REPEATS_REGION"/>
    <property type="match status" value="3"/>
</dbReference>
<comment type="similarity">
    <text evidence="2 10">Belongs to the WD repeat HIR1 family.</text>
</comment>
<dbReference type="InterPro" id="IPR001680">
    <property type="entry name" value="WD40_rpt"/>
</dbReference>
<evidence type="ECO:0000313" key="14">
    <source>
        <dbReference type="Proteomes" id="UP000019118"/>
    </source>
</evidence>
<evidence type="ECO:0000256" key="2">
    <source>
        <dbReference type="ARBA" id="ARBA00007306"/>
    </source>
</evidence>
<dbReference type="RefSeq" id="XP_019757455.1">
    <property type="nucleotide sequence ID" value="XM_019901896.2"/>
</dbReference>
<dbReference type="Pfam" id="PF09453">
    <property type="entry name" value="HIRA_B"/>
    <property type="match status" value="1"/>
</dbReference>
<dbReference type="SMART" id="SM00320">
    <property type="entry name" value="WD40"/>
    <property type="match status" value="9"/>
</dbReference>
<feature type="domain" description="CAF1B/HIR1 beta-propeller" evidence="12">
    <location>
        <begin position="13"/>
        <end position="358"/>
    </location>
</feature>
<dbReference type="GO" id="GO:0005634">
    <property type="term" value="C:nucleus"/>
    <property type="evidence" value="ECO:0007669"/>
    <property type="project" value="UniProtKB-SubCell"/>
</dbReference>
<dbReference type="GO" id="GO:0031491">
    <property type="term" value="F:nucleosome binding"/>
    <property type="evidence" value="ECO:0007669"/>
    <property type="project" value="TreeGrafter"/>
</dbReference>
<dbReference type="PANTHER" id="PTHR13831">
    <property type="entry name" value="MEMBER OF THE HIR1 FAMILY OF WD-REPEAT PROTEINS"/>
    <property type="match status" value="1"/>
</dbReference>
<dbReference type="InterPro" id="IPR011494">
    <property type="entry name" value="HIRA-like_C"/>
</dbReference>
<reference evidence="14" key="1">
    <citation type="journal article" date="2013" name="Genome Biol.">
        <title>Draft genome of the mountain pine beetle, Dendroctonus ponderosae Hopkins, a major forest pest.</title>
        <authorList>
            <person name="Keeling C.I."/>
            <person name="Yuen M.M."/>
            <person name="Liao N.Y."/>
            <person name="Docking T.R."/>
            <person name="Chan S.K."/>
            <person name="Taylor G.A."/>
            <person name="Palmquist D.L."/>
            <person name="Jackman S.D."/>
            <person name="Nguyen A."/>
            <person name="Li M."/>
            <person name="Henderson H."/>
            <person name="Janes J.K."/>
            <person name="Zhao Y."/>
            <person name="Pandoh P."/>
            <person name="Moore R."/>
            <person name="Sperling F.A."/>
            <person name="Huber D.P."/>
            <person name="Birol I."/>
            <person name="Jones S.J."/>
            <person name="Bohlmann J."/>
        </authorList>
    </citation>
    <scope>NUCLEOTIDE SEQUENCE</scope>
</reference>
<reference evidence="13" key="2">
    <citation type="submission" date="2024-08" db="UniProtKB">
        <authorList>
            <consortium name="EnsemblMetazoa"/>
        </authorList>
    </citation>
    <scope>IDENTIFICATION</scope>
</reference>
<dbReference type="RefSeq" id="XP_048525923.1">
    <property type="nucleotide sequence ID" value="XM_048669966.1"/>
</dbReference>
<dbReference type="GO" id="GO:0000417">
    <property type="term" value="C:HIR complex"/>
    <property type="evidence" value="ECO:0007669"/>
    <property type="project" value="TreeGrafter"/>
</dbReference>
<dbReference type="InterPro" id="IPR019015">
    <property type="entry name" value="HIRA_B_motif"/>
</dbReference>
<dbReference type="Pfam" id="PF07569">
    <property type="entry name" value="Hira"/>
    <property type="match status" value="1"/>
</dbReference>
<dbReference type="GO" id="GO:0000785">
    <property type="term" value="C:chromatin"/>
    <property type="evidence" value="ECO:0007669"/>
    <property type="project" value="TreeGrafter"/>
</dbReference>
<evidence type="ECO:0000256" key="10">
    <source>
        <dbReference type="RuleBase" id="RU364014"/>
    </source>
</evidence>
<keyword evidence="6 10" id="KW-0805">Transcription regulation</keyword>
<keyword evidence="14" id="KW-1185">Reference proteome</keyword>
<dbReference type="InterPro" id="IPR015943">
    <property type="entry name" value="WD40/YVTN_repeat-like_dom_sf"/>
</dbReference>
<evidence type="ECO:0000259" key="12">
    <source>
        <dbReference type="Pfam" id="PF24105"/>
    </source>
</evidence>
<evidence type="ECO:0000256" key="6">
    <source>
        <dbReference type="ARBA" id="ARBA00023015"/>
    </source>
</evidence>
<evidence type="ECO:0000256" key="8">
    <source>
        <dbReference type="ARBA" id="ARBA00023242"/>
    </source>
</evidence>
<evidence type="ECO:0000256" key="3">
    <source>
        <dbReference type="ARBA" id="ARBA00022574"/>
    </source>
</evidence>
<comment type="function">
    <text evidence="10">Required for replication-independent chromatin assembly and for the periodic repression of histone gene transcription during the cell cycle.</text>
</comment>
<dbReference type="SUPFAM" id="SSF50978">
    <property type="entry name" value="WD40 repeat-like"/>
    <property type="match status" value="2"/>
</dbReference>
<dbReference type="Gene3D" id="2.130.10.10">
    <property type="entry name" value="YVTN repeat-like/Quinoprotein amine dehydrogenase"/>
    <property type="match status" value="3"/>
</dbReference>
<keyword evidence="8 10" id="KW-0539">Nucleus</keyword>
<dbReference type="AlphaFoldDB" id="A0AAR5P8P2"/>
<evidence type="ECO:0000256" key="4">
    <source>
        <dbReference type="ARBA" id="ARBA00022737"/>
    </source>
</evidence>
<evidence type="ECO:0000259" key="11">
    <source>
        <dbReference type="Pfam" id="PF07569"/>
    </source>
</evidence>
<dbReference type="GO" id="GO:0006355">
    <property type="term" value="P:regulation of DNA-templated transcription"/>
    <property type="evidence" value="ECO:0007669"/>
    <property type="project" value="InterPro"/>
</dbReference>
<organism evidence="13 14">
    <name type="scientific">Dendroctonus ponderosae</name>
    <name type="common">Mountain pine beetle</name>
    <dbReference type="NCBI Taxonomy" id="77166"/>
    <lineage>
        <taxon>Eukaryota</taxon>
        <taxon>Metazoa</taxon>
        <taxon>Ecdysozoa</taxon>
        <taxon>Arthropoda</taxon>
        <taxon>Hexapoda</taxon>
        <taxon>Insecta</taxon>
        <taxon>Pterygota</taxon>
        <taxon>Neoptera</taxon>
        <taxon>Endopterygota</taxon>
        <taxon>Coleoptera</taxon>
        <taxon>Polyphaga</taxon>
        <taxon>Cucujiformia</taxon>
        <taxon>Curculionidae</taxon>
        <taxon>Scolytinae</taxon>
        <taxon>Dendroctonus</taxon>
    </lineage>
</organism>
<feature type="repeat" description="WD" evidence="9">
    <location>
        <begin position="67"/>
        <end position="108"/>
    </location>
</feature>
<dbReference type="InterPro" id="IPR036322">
    <property type="entry name" value="WD40_repeat_dom_sf"/>
</dbReference>
<dbReference type="CTD" id="7290"/>
<feature type="domain" description="Protein HIRA-like C-terminal" evidence="11">
    <location>
        <begin position="649"/>
        <end position="835"/>
    </location>
</feature>
<evidence type="ECO:0000256" key="9">
    <source>
        <dbReference type="PROSITE-ProRule" id="PRU00221"/>
    </source>
</evidence>
<keyword evidence="10" id="KW-0678">Repressor</keyword>
<dbReference type="InterPro" id="IPR055410">
    <property type="entry name" value="Beta-prop_CAF1B_HIR1"/>
</dbReference>
<evidence type="ECO:0000256" key="7">
    <source>
        <dbReference type="ARBA" id="ARBA00023163"/>
    </source>
</evidence>
<dbReference type="Proteomes" id="UP000019118">
    <property type="component" value="Unassembled WGS sequence"/>
</dbReference>
<dbReference type="CDD" id="cd00200">
    <property type="entry name" value="WD40"/>
    <property type="match status" value="1"/>
</dbReference>
<accession>A0AAR5P8P2</accession>
<comment type="subcellular location">
    <subcellularLocation>
        <location evidence="1 10">Nucleus</location>
    </subcellularLocation>
</comment>
<dbReference type="PANTHER" id="PTHR13831:SF0">
    <property type="entry name" value="PROTEIN HIRA"/>
    <property type="match status" value="1"/>
</dbReference>
<dbReference type="GO" id="GO:0006351">
    <property type="term" value="P:DNA-templated transcription"/>
    <property type="evidence" value="ECO:0007669"/>
    <property type="project" value="InterPro"/>
</dbReference>
<dbReference type="KEGG" id="dpa:109535877"/>
<dbReference type="GO" id="GO:0006338">
    <property type="term" value="P:chromatin remodeling"/>
    <property type="evidence" value="ECO:0007669"/>
    <property type="project" value="InterPro"/>
</dbReference>
<feature type="repeat" description="WD" evidence="9">
    <location>
        <begin position="125"/>
        <end position="157"/>
    </location>
</feature>
<dbReference type="Pfam" id="PF24105">
    <property type="entry name" value="Beta-prop_CAF1B_HIR1"/>
    <property type="match status" value="1"/>
</dbReference>
<name>A0AAR5P8P2_DENPD</name>
<evidence type="ECO:0000313" key="13">
    <source>
        <dbReference type="EnsemblMetazoa" id="XP_019757455.1"/>
    </source>
</evidence>
<feature type="repeat" description="WD" evidence="9">
    <location>
        <begin position="168"/>
        <end position="199"/>
    </location>
</feature>
<keyword evidence="4 10" id="KW-0677">Repeat</keyword>
<protein>
    <recommendedName>
        <fullName evidence="10">Protein HIRA</fullName>
    </recommendedName>
</protein>
<dbReference type="GeneID" id="109535877"/>
<dbReference type="FunFam" id="2.130.10.10:FF:000075">
    <property type="entry name" value="Protein HIRA"/>
    <property type="match status" value="1"/>
</dbReference>
<proteinExistence type="inferred from homology"/>
<evidence type="ECO:0000256" key="1">
    <source>
        <dbReference type="ARBA" id="ARBA00004123"/>
    </source>
</evidence>
<keyword evidence="7 10" id="KW-0804">Transcription</keyword>
<keyword evidence="5 10" id="KW-0156">Chromatin regulator</keyword>
<dbReference type="InterPro" id="IPR031120">
    <property type="entry name" value="HIR1-like"/>
</dbReference>
<sequence length="892" mass="98826">MIFFKPAWLNHEDNKPIFSVDVHPKGNRFATGGQGGSGGRIVIWNVNPVINEAAESDPKIAKMLCQMDNHLACVNVVRWSNNGHFLASGSDDKLVMIWRLTSEGSSSIFGSSKVNVETWKCIHTLNSHNGDVLDLAWAPHDGWLASGSVDNSVIVWNAHKFPEKIAVLKNHTGMVKGVTWDPVGKYLASQSDDKSLRIWRTSDWNQQEVVTDPFQDCSATTHVLRCSWSPDGQYLVSAHAMNGGGPTAQIIEREGWKQDKDFVGHRKAVTCVRFNSNILKKPSQDSPKKSTQYCCCAIGSRDRSISVWLTSLKRPLVVIKDFFDDSVLDISWSSRGDFLLACSWDGTVGCVVFEQAEIGVPLSMEEKNALYERVYHKSLQSSWSLNFSSSQIVEDPELLSAIEEMNKKTEAITVDPPEIKEPPKAQDVCYESPNLNQSILVPVNKQVETRLSSGKRRITPMLLTTVPNSPNSNATPAVNSGSAQYFSVSDTFSISSPTKSQIVVEKRTEIQARPIVANDSKPVMYNVQGSDTVICKPPGTEINQLMCVDIPGDETITKLINIIDPVKLSAAPTVTKEAGTLKIQVSNNCHKISNSASLSKIEVCKAIEKKDHLWETFLGSTIRTIASNRKFVIACCEDFTINIYDIKTGARSLPPLLIEDVVSCMSLSQAGYLLVLTKTGLMYLWDLAKGSSILSRVSIRSLLFGRGTVNGCSLTTSNQPILTLNDGRAYSYSPNLQTWVQLSNPLDPVSRSAVSMVKRISGNLPLASLQRIMPPFRPTDSTLPSGVTLSFLENQITATNVLQSVTEYKHWLLVQVNHLLDKGPECRLKLILDDLLGPTHGSSKKRRLDSDIMGLSRRKLLEEILSIIKTKLPWQRLYKEYNEQLQCANEES</sequence>